<dbReference type="KEGG" id="mco:MCJ_000120"/>
<dbReference type="Pfam" id="PF03202">
    <property type="entry name" value="Lipoprotein_10"/>
    <property type="match status" value="1"/>
</dbReference>
<dbReference type="Pfam" id="PF03305">
    <property type="entry name" value="Lipoprotein_X"/>
    <property type="match status" value="1"/>
</dbReference>
<dbReference type="eggNOG" id="COG1653">
    <property type="taxonomic scope" value="Bacteria"/>
</dbReference>
<evidence type="ECO:0000259" key="2">
    <source>
        <dbReference type="Pfam" id="PF03202"/>
    </source>
</evidence>
<feature type="domain" description="Mycoplasma lipoprotein central" evidence="3">
    <location>
        <begin position="214"/>
        <end position="396"/>
    </location>
</feature>
<accession>C5J5G9</accession>
<feature type="domain" description="Mycoplasma lipoprotein C-terminal" evidence="2">
    <location>
        <begin position="560"/>
        <end position="681"/>
    </location>
</feature>
<comment type="similarity">
    <text evidence="1">Belongs to the MG185/MG260 family.</text>
</comment>
<evidence type="ECO:0000313" key="4">
    <source>
        <dbReference type="EMBL" id="CAT04691.1"/>
    </source>
</evidence>
<reference evidence="5" key="1">
    <citation type="journal article" date="2009" name="BMC Bioinformatics">
        <title>The Mycoplasma conjunctivae genome sequencing, annotation and analysis.</title>
        <authorList>
            <person name="Calderon-Copete S.P."/>
            <person name="Wigger G."/>
            <person name="Wunderlin C."/>
            <person name="Schmidheini T."/>
            <person name="Frey J."/>
            <person name="Quail M.A."/>
            <person name="Falquet L."/>
        </authorList>
    </citation>
    <scope>NUCLEOTIDE SEQUENCE [LARGE SCALE GENOMIC DNA]</scope>
    <source>
        <strain evidence="5">ATCC 25834 / NCTC 10147 / HRC/581</strain>
    </source>
</reference>
<evidence type="ECO:0000256" key="1">
    <source>
        <dbReference type="ARBA" id="ARBA00009031"/>
    </source>
</evidence>
<dbReference type="PROSITE" id="PS51257">
    <property type="entry name" value="PROKAR_LIPOPROTEIN"/>
    <property type="match status" value="1"/>
</dbReference>
<gene>
    <name evidence="4" type="ordered locus">MCJ_000120</name>
</gene>
<dbReference type="NCBIfam" id="NF045826">
    <property type="entry name" value="lipo_P68"/>
    <property type="match status" value="1"/>
</dbReference>
<sequence length="712" mass="80037">MKLKKSHLKSSLLLGVPVAGLLLSSCGVSRFEAVEDHELKIQVTFAEHEDRYKALKQVVDIWNELPEVKNDSNNKYLPIKLDRYLGNYTEMQSDLAKLLVTKDRNKLPNLIFNYPTTAALAFSYDMGLRFDDNPELKEAIQQTYPSNFLELNSQITGVDPNGIYTIPVVKSTRTIVASGPVINYIIEQATANGATIKAEDKAFFDTNFKKSDTDAEQIKKLWGKITKIPQDQGGFEGYEFTSDIFKYNYKLFDFALRVKKSFSKISSRGGKDSAQFVMGVDDSANLFYLSNFAKAGGKFDDFLFGLKKDGSQIDYSTLFKDKNSSRYKNAKDVFEHIKPLIETDTLFYSGRIGGDLNSNTLLNNHQLAFAIQTSSNYPKRFVANDKITTSLEISVDNTTSPIIANSKDQVYKLSKASQTNSTNILVNLDSVLVTNKQIQIITTKKPEGDNSENIYLDPQDEKDSKTIENIKKFIENKQDGNLGYLVTGKAISRTFKKVKDKSVIVSASGGSDSKDLYLIDSSKASITTRGGSETLNENEVVFLPEPIKNDPSEPKSTITYQGPDLIGIHANAEEDEAVKVFSKWLITASQTFNYKENDQEKSFTGTPSEYIAFRGFYLAPTIKNFQSDPSDKTKFPQNPLYKQLFTSFQNAYKNKEDFAIYFDPIDNNSGVFRTKISDTITQAGKQILDNEKIDFDKFLELLKRNVGSILQE</sequence>
<keyword evidence="5" id="KW-1185">Reference proteome</keyword>
<dbReference type="InterPro" id="IPR004890">
    <property type="entry name" value="Lipoprotein_10_C"/>
</dbReference>
<dbReference type="InterPro" id="IPR054825">
    <property type="entry name" value="P68-like"/>
</dbReference>
<protein>
    <submittedName>
        <fullName evidence="4">HYPOTHETICAL Uncharacterized lipoprotein MPN_200</fullName>
    </submittedName>
</protein>
<dbReference type="InterPro" id="IPR004984">
    <property type="entry name" value="Mycoplasma_lipoprotein_cen_dom"/>
</dbReference>
<keyword evidence="4" id="KW-0449">Lipoprotein</keyword>
<proteinExistence type="inferred from homology"/>
<dbReference type="EMBL" id="FM864216">
    <property type="protein sequence ID" value="CAT04691.1"/>
    <property type="molecule type" value="Genomic_DNA"/>
</dbReference>
<dbReference type="HOGENOM" id="CLU_017227_1_0_14"/>
<dbReference type="Proteomes" id="UP000001491">
    <property type="component" value="Chromosome"/>
</dbReference>
<dbReference type="AlphaFoldDB" id="C5J5G9"/>
<organism evidence="4 5">
    <name type="scientific">Mesomycoplasma conjunctivae (strain ATCC 25834 / NCTC 10147 / HRC/581)</name>
    <name type="common">Mycoplasma conjunctivae</name>
    <dbReference type="NCBI Taxonomy" id="572263"/>
    <lineage>
        <taxon>Bacteria</taxon>
        <taxon>Bacillati</taxon>
        <taxon>Mycoplasmatota</taxon>
        <taxon>Mycoplasmoidales</taxon>
        <taxon>Metamycoplasmataceae</taxon>
        <taxon>Mesomycoplasma</taxon>
    </lineage>
</organism>
<evidence type="ECO:0000259" key="3">
    <source>
        <dbReference type="Pfam" id="PF03305"/>
    </source>
</evidence>
<name>C5J5G9_MESCH</name>
<evidence type="ECO:0000313" key="5">
    <source>
        <dbReference type="Proteomes" id="UP000001491"/>
    </source>
</evidence>